<dbReference type="EMBL" id="JAKELO010000002">
    <property type="protein sequence ID" value="MDE4908457.1"/>
    <property type="molecule type" value="Genomic_DNA"/>
</dbReference>
<sequence length="50" mass="6163">MDVREDVRRELSYRKENMYMSGRDVLQEATKTMTKNEWERIEAELKRAIR</sequence>
<dbReference type="Proteomes" id="UP001143747">
    <property type="component" value="Unassembled WGS sequence"/>
</dbReference>
<protein>
    <submittedName>
        <fullName evidence="1">Uncharacterized protein</fullName>
    </submittedName>
</protein>
<keyword evidence="2" id="KW-1185">Reference proteome</keyword>
<reference evidence="1" key="1">
    <citation type="submission" date="2022-01" db="EMBL/GenBank/DDBJ databases">
        <title>Draft genome of Methanogenium marinum DSM 15558.</title>
        <authorList>
            <person name="Chen S.-C."/>
            <person name="You Y.-T."/>
        </authorList>
    </citation>
    <scope>NUCLEOTIDE SEQUENCE</scope>
    <source>
        <strain evidence="1">DSM 15558</strain>
    </source>
</reference>
<comment type="caution">
    <text evidence="1">The sequence shown here is derived from an EMBL/GenBank/DDBJ whole genome shotgun (WGS) entry which is preliminary data.</text>
</comment>
<accession>A0A9Q4PYR1</accession>
<organism evidence="1 2">
    <name type="scientific">Methanogenium marinum</name>
    <dbReference type="NCBI Taxonomy" id="348610"/>
    <lineage>
        <taxon>Archaea</taxon>
        <taxon>Methanobacteriati</taxon>
        <taxon>Methanobacteriota</taxon>
        <taxon>Stenosarchaea group</taxon>
        <taxon>Methanomicrobia</taxon>
        <taxon>Methanomicrobiales</taxon>
        <taxon>Methanomicrobiaceae</taxon>
        <taxon>Methanogenium</taxon>
    </lineage>
</organism>
<dbReference type="RefSeq" id="WP_274925084.1">
    <property type="nucleotide sequence ID" value="NZ_JAKELO010000002.1"/>
</dbReference>
<evidence type="ECO:0000313" key="1">
    <source>
        <dbReference type="EMBL" id="MDE4908457.1"/>
    </source>
</evidence>
<dbReference type="AlphaFoldDB" id="A0A9Q4PYR1"/>
<proteinExistence type="predicted"/>
<evidence type="ECO:0000313" key="2">
    <source>
        <dbReference type="Proteomes" id="UP001143747"/>
    </source>
</evidence>
<name>A0A9Q4PYR1_9EURY</name>
<gene>
    <name evidence="1" type="ORF">L0665_07545</name>
</gene>